<feature type="transmembrane region" description="Helical" evidence="1">
    <location>
        <begin position="421"/>
        <end position="444"/>
    </location>
</feature>
<evidence type="ECO:0000313" key="4">
    <source>
        <dbReference type="Proteomes" id="UP001174677"/>
    </source>
</evidence>
<comment type="caution">
    <text evidence="3">The sequence shown here is derived from an EMBL/GenBank/DDBJ whole genome shotgun (WGS) entry which is preliminary data.</text>
</comment>
<feature type="transmembrane region" description="Helical" evidence="1">
    <location>
        <begin position="380"/>
        <end position="401"/>
    </location>
</feature>
<keyword evidence="1" id="KW-0472">Membrane</keyword>
<dbReference type="Pfam" id="PF13962">
    <property type="entry name" value="PGG"/>
    <property type="match status" value="1"/>
</dbReference>
<evidence type="ECO:0000256" key="1">
    <source>
        <dbReference type="SAM" id="Phobius"/>
    </source>
</evidence>
<feature type="transmembrane region" description="Helical" evidence="1">
    <location>
        <begin position="476"/>
        <end position="496"/>
    </location>
</feature>
<feature type="transmembrane region" description="Helical" evidence="1">
    <location>
        <begin position="451"/>
        <end position="470"/>
    </location>
</feature>
<keyword evidence="1" id="KW-1133">Transmembrane helix</keyword>
<feature type="domain" description="PGG" evidence="2">
    <location>
        <begin position="377"/>
        <end position="467"/>
    </location>
</feature>
<name>A0ABQ9ML54_HEVBR</name>
<evidence type="ECO:0000259" key="2">
    <source>
        <dbReference type="Pfam" id="PF13962"/>
    </source>
</evidence>
<keyword evidence="4" id="KW-1185">Reference proteome</keyword>
<accession>A0ABQ9ML54</accession>
<dbReference type="InterPro" id="IPR026961">
    <property type="entry name" value="PGG_dom"/>
</dbReference>
<sequence>MYYGLKCWQLADLPSPPVWTALKWISDDDDFKPLEVLHTKKCEELADMPLASFADFDRLPKLWDNTEKDNENLHWELTENAETCLDWFNLDLLSLRKYETLFRPLPVFVVPDQLSKLRPLPFPTFLKSNPEKDDENLPMEVSKNGVDTKTRMDRFNLAFLSLRKYGTLFRRRPVFVVPDQLSKLRPLPFPTFLKSNPEKDDENLPMEVSKNGVDTKTRMDRFNLAFLSLRKYGTLFRRRPVFVVPDQLSKLRPLPFPTFLKSNPEKDDENLPMEVSKNGVDTKTRMRSILANFERKNCDAEVALIRMASNTLLKDKKIEVPESLLGKIEIAGALTGKDILEQKNDGSNVGIQIVVGKQDHEPSPPESTGNSKFQNGSAHLLLIVSTVLAAVTLLGAFQPPGAYQPPSFPRVKDLSNNPSRMMRLFLFFNSIVFFTSMALITFLLHNLPILPWLLISVSSTIGAYMCAIIANSPPDVVPVLLIGTSIFLAAFLHCVAPQRKSFNNLQWVCSRIHIT</sequence>
<reference evidence="3" key="1">
    <citation type="journal article" date="2023" name="Plant Biotechnol. J.">
        <title>Chromosome-level wild Hevea brasiliensis genome provides new tools for genomic-assisted breeding and valuable loci to elevate rubber yield.</title>
        <authorList>
            <person name="Cheng H."/>
            <person name="Song X."/>
            <person name="Hu Y."/>
            <person name="Wu T."/>
            <person name="Yang Q."/>
            <person name="An Z."/>
            <person name="Feng S."/>
            <person name="Deng Z."/>
            <person name="Wu W."/>
            <person name="Zeng X."/>
            <person name="Tu M."/>
            <person name="Wang X."/>
            <person name="Huang H."/>
        </authorList>
    </citation>
    <scope>NUCLEOTIDE SEQUENCE</scope>
    <source>
        <strain evidence="3">MT/VB/25A 57/8</strain>
    </source>
</reference>
<dbReference type="EMBL" id="JARPOI010000005">
    <property type="protein sequence ID" value="KAJ9181039.1"/>
    <property type="molecule type" value="Genomic_DNA"/>
</dbReference>
<proteinExistence type="predicted"/>
<protein>
    <recommendedName>
        <fullName evidence="2">PGG domain-containing protein</fullName>
    </recommendedName>
</protein>
<dbReference type="Proteomes" id="UP001174677">
    <property type="component" value="Chromosome 5"/>
</dbReference>
<keyword evidence="1" id="KW-0812">Transmembrane</keyword>
<organism evidence="3 4">
    <name type="scientific">Hevea brasiliensis</name>
    <name type="common">Para rubber tree</name>
    <name type="synonym">Siphonia brasiliensis</name>
    <dbReference type="NCBI Taxonomy" id="3981"/>
    <lineage>
        <taxon>Eukaryota</taxon>
        <taxon>Viridiplantae</taxon>
        <taxon>Streptophyta</taxon>
        <taxon>Embryophyta</taxon>
        <taxon>Tracheophyta</taxon>
        <taxon>Spermatophyta</taxon>
        <taxon>Magnoliopsida</taxon>
        <taxon>eudicotyledons</taxon>
        <taxon>Gunneridae</taxon>
        <taxon>Pentapetalae</taxon>
        <taxon>rosids</taxon>
        <taxon>fabids</taxon>
        <taxon>Malpighiales</taxon>
        <taxon>Euphorbiaceae</taxon>
        <taxon>Crotonoideae</taxon>
        <taxon>Micrandreae</taxon>
        <taxon>Hevea</taxon>
    </lineage>
</organism>
<gene>
    <name evidence="3" type="ORF">P3X46_009214</name>
</gene>
<evidence type="ECO:0000313" key="3">
    <source>
        <dbReference type="EMBL" id="KAJ9181039.1"/>
    </source>
</evidence>